<dbReference type="Proteomes" id="UP001163846">
    <property type="component" value="Unassembled WGS sequence"/>
</dbReference>
<feature type="non-terminal residue" evidence="1">
    <location>
        <position position="356"/>
    </location>
</feature>
<evidence type="ECO:0008006" key="3">
    <source>
        <dbReference type="Google" id="ProtNLM"/>
    </source>
</evidence>
<comment type="caution">
    <text evidence="1">The sequence shown here is derived from an EMBL/GenBank/DDBJ whole genome shotgun (WGS) entry which is preliminary data.</text>
</comment>
<reference evidence="1" key="1">
    <citation type="submission" date="2022-08" db="EMBL/GenBank/DDBJ databases">
        <authorList>
            <consortium name="DOE Joint Genome Institute"/>
            <person name="Min B."/>
            <person name="Riley R."/>
            <person name="Sierra-Patev S."/>
            <person name="Naranjo-Ortiz M."/>
            <person name="Looney B."/>
            <person name="Konkel Z."/>
            <person name="Slot J.C."/>
            <person name="Sakamoto Y."/>
            <person name="Steenwyk J.L."/>
            <person name="Rokas A."/>
            <person name="Carro J."/>
            <person name="Camarero S."/>
            <person name="Ferreira P."/>
            <person name="Molpeceres G."/>
            <person name="Ruiz-Duenas F.J."/>
            <person name="Serrano A."/>
            <person name="Henrissat B."/>
            <person name="Drula E."/>
            <person name="Hughes K.W."/>
            <person name="Mata J.L."/>
            <person name="Ishikawa N.K."/>
            <person name="Vargas-Isla R."/>
            <person name="Ushijima S."/>
            <person name="Smith C.A."/>
            <person name="Ahrendt S."/>
            <person name="Andreopoulos W."/>
            <person name="He G."/>
            <person name="Labutti K."/>
            <person name="Lipzen A."/>
            <person name="Ng V."/>
            <person name="Sandor L."/>
            <person name="Barry K."/>
            <person name="Martinez A.T."/>
            <person name="Xiao Y."/>
            <person name="Gibbons J.G."/>
            <person name="Terashima K."/>
            <person name="Hibbett D.S."/>
            <person name="Grigoriev I.V."/>
        </authorList>
    </citation>
    <scope>NUCLEOTIDE SEQUENCE</scope>
    <source>
        <strain evidence="1">TFB9207</strain>
    </source>
</reference>
<proteinExistence type="predicted"/>
<accession>A0AA38P2Z4</accession>
<dbReference type="Gene3D" id="3.80.10.10">
    <property type="entry name" value="Ribonuclease Inhibitor"/>
    <property type="match status" value="1"/>
</dbReference>
<sequence length="356" mass="40756">MEDLLSLSCVSHSMRAITSEFLFKRLLFRRKTLGCQEGCSPQDVCPHMDETMPPGYFFRYTRYVQSCELRDWEQREGDQTEVIEAHVLNRTRFIMSNIPKLTALILSQTLVTPSALKNIRELSSLSTLIFERCRFRGVSANDIRNLVSQLGPRLRTLSVWTKSGHLGEMGMAFFSPSLVKLKKLRMNAHEHIQSVLSGPVLESLETLEVLIEGDLTPLFQYLNRLPSLVSLTIEDQDTNRLRMGRGNYSLSSLEHIRQLTISPLLLEHLTDIPPELSSLAIRTSIDDAHPLLNWYFLLLPSWSRPDTYMSISKMTIPVQVMVSVSHSLRETQTALPNLVYLTIIMDHSMEFKAFQE</sequence>
<dbReference type="EMBL" id="MU806444">
    <property type="protein sequence ID" value="KAJ3835123.1"/>
    <property type="molecule type" value="Genomic_DNA"/>
</dbReference>
<gene>
    <name evidence="1" type="ORF">F5878DRAFT_727739</name>
</gene>
<organism evidence="1 2">
    <name type="scientific">Lentinula raphanica</name>
    <dbReference type="NCBI Taxonomy" id="153919"/>
    <lineage>
        <taxon>Eukaryota</taxon>
        <taxon>Fungi</taxon>
        <taxon>Dikarya</taxon>
        <taxon>Basidiomycota</taxon>
        <taxon>Agaricomycotina</taxon>
        <taxon>Agaricomycetes</taxon>
        <taxon>Agaricomycetidae</taxon>
        <taxon>Agaricales</taxon>
        <taxon>Marasmiineae</taxon>
        <taxon>Omphalotaceae</taxon>
        <taxon>Lentinula</taxon>
    </lineage>
</organism>
<dbReference type="SUPFAM" id="SSF52047">
    <property type="entry name" value="RNI-like"/>
    <property type="match status" value="1"/>
</dbReference>
<dbReference type="AlphaFoldDB" id="A0AA38P2Z4"/>
<protein>
    <recommendedName>
        <fullName evidence="3">F-box domain-containing protein</fullName>
    </recommendedName>
</protein>
<dbReference type="InterPro" id="IPR032675">
    <property type="entry name" value="LRR_dom_sf"/>
</dbReference>
<evidence type="ECO:0000313" key="2">
    <source>
        <dbReference type="Proteomes" id="UP001163846"/>
    </source>
</evidence>
<name>A0AA38P2Z4_9AGAR</name>
<keyword evidence="2" id="KW-1185">Reference proteome</keyword>
<evidence type="ECO:0000313" key="1">
    <source>
        <dbReference type="EMBL" id="KAJ3835123.1"/>
    </source>
</evidence>